<sequence>MSQVSCGIVGLPNSGKSTLFNALLKKQIAQVGEYPYTTVEPNVGVVEVPDRRLDKIADAIAGDPSTSLRPSALRTSAVSSVEPLRLEETNRPQIIPAAIRFIDIAGLIKGAHKGEGLGNQFLAKIREVDAIIHVVRAFENPQVEHVGGKIDPEADIRSVYEELKLGGIAKPAIFVINAGEQDLATSLYHYNEVIDSIERTYGSKPIIISAKLEAELSELGEEDQGAYLKELGIEKSGIDQVIRQSYKLLDLITFFTVAGGRQIQAWPVKSDTKMVEAAQIVHTDMARGFIAAEVVNWQKLVDAGSWQEAKSKGLVKTIGKSEVMPEDMVVEFKFSV</sequence>
<dbReference type="Pfam" id="PF06071">
    <property type="entry name" value="YchF-GTPase_C"/>
    <property type="match status" value="1"/>
</dbReference>
<evidence type="ECO:0000256" key="2">
    <source>
        <dbReference type="ARBA" id="ARBA00022723"/>
    </source>
</evidence>
<dbReference type="InterPro" id="IPR004396">
    <property type="entry name" value="ATPase_YchF/OLA1"/>
</dbReference>
<dbReference type="GO" id="GO:0005737">
    <property type="term" value="C:cytoplasm"/>
    <property type="evidence" value="ECO:0007669"/>
    <property type="project" value="TreeGrafter"/>
</dbReference>
<dbReference type="EMBL" id="MFBA01000042">
    <property type="protein sequence ID" value="OGD85003.1"/>
    <property type="molecule type" value="Genomic_DNA"/>
</dbReference>
<dbReference type="SUPFAM" id="SSF81271">
    <property type="entry name" value="TGS-like"/>
    <property type="match status" value="1"/>
</dbReference>
<dbReference type="InterPro" id="IPR006073">
    <property type="entry name" value="GTP-bd"/>
</dbReference>
<gene>
    <name evidence="8" type="ORF">A2696_03845</name>
</gene>
<reference evidence="8 9" key="1">
    <citation type="journal article" date="2016" name="Nat. Commun.">
        <title>Thousands of microbial genomes shed light on interconnected biogeochemical processes in an aquifer system.</title>
        <authorList>
            <person name="Anantharaman K."/>
            <person name="Brown C.T."/>
            <person name="Hug L.A."/>
            <person name="Sharon I."/>
            <person name="Castelle C.J."/>
            <person name="Probst A.J."/>
            <person name="Thomas B.C."/>
            <person name="Singh A."/>
            <person name="Wilkins M.J."/>
            <person name="Karaoz U."/>
            <person name="Brodie E.L."/>
            <person name="Williams K.H."/>
            <person name="Hubbard S.S."/>
            <person name="Banfield J.F."/>
        </authorList>
    </citation>
    <scope>NUCLEOTIDE SEQUENCE [LARGE SCALE GENOMIC DNA]</scope>
</reference>
<dbReference type="Gene3D" id="1.10.150.300">
    <property type="entry name" value="TGS-like domain"/>
    <property type="match status" value="1"/>
</dbReference>
<dbReference type="InterPro" id="IPR031167">
    <property type="entry name" value="G_OBG"/>
</dbReference>
<dbReference type="InterPro" id="IPR004095">
    <property type="entry name" value="TGS"/>
</dbReference>
<dbReference type="PRINTS" id="PR00326">
    <property type="entry name" value="GTP1OBG"/>
</dbReference>
<dbReference type="InterPro" id="IPR012675">
    <property type="entry name" value="Beta-grasp_dom_sf"/>
</dbReference>
<dbReference type="Gene3D" id="3.10.20.30">
    <property type="match status" value="2"/>
</dbReference>
<accession>A0A1F5FZF1</accession>
<dbReference type="Gene3D" id="3.40.50.300">
    <property type="entry name" value="P-loop containing nucleotide triphosphate hydrolases"/>
    <property type="match status" value="2"/>
</dbReference>
<dbReference type="InterPro" id="IPR027417">
    <property type="entry name" value="P-loop_NTPase"/>
</dbReference>
<dbReference type="PIRSF" id="PIRSF006641">
    <property type="entry name" value="CHP00092"/>
    <property type="match status" value="1"/>
</dbReference>
<dbReference type="SUPFAM" id="SSF52540">
    <property type="entry name" value="P-loop containing nucleoside triphosphate hydrolases"/>
    <property type="match status" value="1"/>
</dbReference>
<keyword evidence="2" id="KW-0479">Metal-binding</keyword>
<keyword evidence="3" id="KW-0547">Nucleotide-binding</keyword>
<comment type="cofactor">
    <cofactor evidence="1">
        <name>Mg(2+)</name>
        <dbReference type="ChEBI" id="CHEBI:18420"/>
    </cofactor>
</comment>
<feature type="domain" description="OBG-type G" evidence="6">
    <location>
        <begin position="4"/>
        <end position="228"/>
    </location>
</feature>
<evidence type="ECO:0000259" key="7">
    <source>
        <dbReference type="PROSITE" id="PS51880"/>
    </source>
</evidence>
<comment type="caution">
    <text evidence="8">The sequence shown here is derived from an EMBL/GenBank/DDBJ whole genome shotgun (WGS) entry which is preliminary data.</text>
</comment>
<evidence type="ECO:0000256" key="1">
    <source>
        <dbReference type="ARBA" id="ARBA00001946"/>
    </source>
</evidence>
<evidence type="ECO:0000259" key="6">
    <source>
        <dbReference type="PROSITE" id="PS51710"/>
    </source>
</evidence>
<feature type="domain" description="TGS" evidence="7">
    <location>
        <begin position="250"/>
        <end position="334"/>
    </location>
</feature>
<dbReference type="PROSITE" id="PS51710">
    <property type="entry name" value="G_OBG"/>
    <property type="match status" value="1"/>
</dbReference>
<proteinExistence type="predicted"/>
<evidence type="ECO:0000256" key="3">
    <source>
        <dbReference type="ARBA" id="ARBA00022741"/>
    </source>
</evidence>
<dbReference type="GO" id="GO:0046872">
    <property type="term" value="F:metal ion binding"/>
    <property type="evidence" value="ECO:0007669"/>
    <property type="project" value="UniProtKB-KW"/>
</dbReference>
<keyword evidence="5" id="KW-0460">Magnesium</keyword>
<keyword evidence="4" id="KW-0067">ATP-binding</keyword>
<evidence type="ECO:0008006" key="10">
    <source>
        <dbReference type="Google" id="ProtNLM"/>
    </source>
</evidence>
<dbReference type="PANTHER" id="PTHR23305:SF18">
    <property type="entry name" value="OBG-TYPE G DOMAIN-CONTAINING PROTEIN"/>
    <property type="match status" value="1"/>
</dbReference>
<dbReference type="PROSITE" id="PS51880">
    <property type="entry name" value="TGS"/>
    <property type="match status" value="1"/>
</dbReference>
<dbReference type="InterPro" id="IPR012676">
    <property type="entry name" value="TGS-like"/>
</dbReference>
<name>A0A1F5FZF1_9BACT</name>
<evidence type="ECO:0000256" key="5">
    <source>
        <dbReference type="ARBA" id="ARBA00022842"/>
    </source>
</evidence>
<dbReference type="PANTHER" id="PTHR23305">
    <property type="entry name" value="OBG GTPASE FAMILY"/>
    <property type="match status" value="1"/>
</dbReference>
<dbReference type="GO" id="GO:0016887">
    <property type="term" value="F:ATP hydrolysis activity"/>
    <property type="evidence" value="ECO:0007669"/>
    <property type="project" value="InterPro"/>
</dbReference>
<evidence type="ECO:0000256" key="4">
    <source>
        <dbReference type="ARBA" id="ARBA00022840"/>
    </source>
</evidence>
<dbReference type="Pfam" id="PF01926">
    <property type="entry name" value="MMR_HSR1"/>
    <property type="match status" value="1"/>
</dbReference>
<organism evidence="8 9">
    <name type="scientific">Candidatus Curtissbacteria bacterium RIFCSPHIGHO2_01_FULL_41_13</name>
    <dbReference type="NCBI Taxonomy" id="1797745"/>
    <lineage>
        <taxon>Bacteria</taxon>
        <taxon>Candidatus Curtissiibacteriota</taxon>
    </lineage>
</organism>
<evidence type="ECO:0000313" key="9">
    <source>
        <dbReference type="Proteomes" id="UP000177069"/>
    </source>
</evidence>
<evidence type="ECO:0000313" key="8">
    <source>
        <dbReference type="EMBL" id="OGD85003.1"/>
    </source>
</evidence>
<dbReference type="InterPro" id="IPR023192">
    <property type="entry name" value="TGS-like_dom_sf"/>
</dbReference>
<protein>
    <recommendedName>
        <fullName evidence="10">OBG-type G domain-containing protein</fullName>
    </recommendedName>
</protein>
<dbReference type="GO" id="GO:0005524">
    <property type="term" value="F:ATP binding"/>
    <property type="evidence" value="ECO:0007669"/>
    <property type="project" value="UniProtKB-KW"/>
</dbReference>
<dbReference type="GO" id="GO:0005525">
    <property type="term" value="F:GTP binding"/>
    <property type="evidence" value="ECO:0007669"/>
    <property type="project" value="InterPro"/>
</dbReference>
<dbReference type="InterPro" id="IPR013029">
    <property type="entry name" value="YchF_C"/>
</dbReference>
<dbReference type="AlphaFoldDB" id="A0A1F5FZF1"/>
<dbReference type="Proteomes" id="UP000177069">
    <property type="component" value="Unassembled WGS sequence"/>
</dbReference>